<feature type="region of interest" description="Disordered" evidence="1">
    <location>
        <begin position="67"/>
        <end position="125"/>
    </location>
</feature>
<name>A0AAE3AN01_9FIRM</name>
<protein>
    <submittedName>
        <fullName evidence="2">Stage II sporulation protein P</fullName>
    </submittedName>
</protein>
<evidence type="ECO:0000313" key="3">
    <source>
        <dbReference type="Proteomes" id="UP001198962"/>
    </source>
</evidence>
<feature type="compositionally biased region" description="Polar residues" evidence="1">
    <location>
        <begin position="89"/>
        <end position="110"/>
    </location>
</feature>
<proteinExistence type="predicted"/>
<reference evidence="2" key="1">
    <citation type="submission" date="2021-10" db="EMBL/GenBank/DDBJ databases">
        <title>Anaerobic single-cell dispensing facilitates the cultivation of human gut bacteria.</title>
        <authorList>
            <person name="Afrizal A."/>
        </authorList>
    </citation>
    <scope>NUCLEOTIDE SEQUENCE</scope>
    <source>
        <strain evidence="2">CLA-AA-H274</strain>
    </source>
</reference>
<dbReference type="Pfam" id="PF07454">
    <property type="entry name" value="SpoIIP"/>
    <property type="match status" value="1"/>
</dbReference>
<sequence>MSEWLAQAVSVLFLALIQLRFPTAKPAQVMPWQRENDPAYAIYQRYRYAYDTYGYLFLSSEDNPINADGAQTNTGVEGEYAPEPKRVNSDQNPSLQETLNQEPTEQQNLDQESSEQEASAREQRVESAREVFADYETMMKNFYIVHSSTVARAELMNVNTFLDTDLTLQQDSSVPQILIYHTHSQETYRDFGPGNPSARVTAIGEILAGRLRERGWNVIHDTTPYDMEGGSLDRSRAYTYALDGITRILEENPTIQVVLDVHRDGVGESVRLVSEIDGKPTANIMFFQGMSQTQDGPISYLPNPYLKENLAFSFQLQLACAQRAPGFARKIYLKSLRYNLHVRPRSALIEVGAQTNTGEEAVNAMGVLAEVLDMVLQGK</sequence>
<gene>
    <name evidence="2" type="ORF">LKD32_01815</name>
</gene>
<dbReference type="InterPro" id="IPR010897">
    <property type="entry name" value="Spore_II_P"/>
</dbReference>
<evidence type="ECO:0000313" key="2">
    <source>
        <dbReference type="EMBL" id="MCC2163631.1"/>
    </source>
</evidence>
<comment type="caution">
    <text evidence="2">The sequence shown here is derived from an EMBL/GenBank/DDBJ whole genome shotgun (WGS) entry which is preliminary data.</text>
</comment>
<evidence type="ECO:0000256" key="1">
    <source>
        <dbReference type="SAM" id="MobiDB-lite"/>
    </source>
</evidence>
<dbReference type="Proteomes" id="UP001198962">
    <property type="component" value="Unassembled WGS sequence"/>
</dbReference>
<organism evidence="2 3">
    <name type="scientific">Brotaphodocola catenula</name>
    <dbReference type="NCBI Taxonomy" id="2885361"/>
    <lineage>
        <taxon>Bacteria</taxon>
        <taxon>Bacillati</taxon>
        <taxon>Bacillota</taxon>
        <taxon>Clostridia</taxon>
        <taxon>Lachnospirales</taxon>
        <taxon>Lachnospiraceae</taxon>
        <taxon>Brotaphodocola</taxon>
    </lineage>
</organism>
<keyword evidence="3" id="KW-1185">Reference proteome</keyword>
<dbReference type="RefSeq" id="WP_308450454.1">
    <property type="nucleotide sequence ID" value="NZ_JAJEPU010000003.1"/>
</dbReference>
<accession>A0AAE3AN01</accession>
<dbReference type="EMBL" id="JAJEPU010000003">
    <property type="protein sequence ID" value="MCC2163631.1"/>
    <property type="molecule type" value="Genomic_DNA"/>
</dbReference>
<dbReference type="AlphaFoldDB" id="A0AAE3AN01"/>